<dbReference type="KEGG" id="pvac:HC248_01398"/>
<evidence type="ECO:0000259" key="1">
    <source>
        <dbReference type="Pfam" id="PF08861"/>
    </source>
</evidence>
<feature type="domain" description="DUF1828" evidence="1">
    <location>
        <begin position="34"/>
        <end position="123"/>
    </location>
</feature>
<dbReference type="InterPro" id="IPR014960">
    <property type="entry name" value="DUF1828"/>
</dbReference>
<name>A0A6H2H8A3_9BURK</name>
<gene>
    <name evidence="2" type="ORF">HC248_01398</name>
</gene>
<proteinExistence type="predicted"/>
<dbReference type="Pfam" id="PF08861">
    <property type="entry name" value="DUF1828"/>
    <property type="match status" value="1"/>
</dbReference>
<organism evidence="2 3">
    <name type="scientific">Polaromonas vacuolata</name>
    <dbReference type="NCBI Taxonomy" id="37448"/>
    <lineage>
        <taxon>Bacteria</taxon>
        <taxon>Pseudomonadati</taxon>
        <taxon>Pseudomonadota</taxon>
        <taxon>Betaproteobacteria</taxon>
        <taxon>Burkholderiales</taxon>
        <taxon>Comamonadaceae</taxon>
        <taxon>Polaromonas</taxon>
    </lineage>
</organism>
<dbReference type="EMBL" id="CP051461">
    <property type="protein sequence ID" value="QJC56112.1"/>
    <property type="molecule type" value="Genomic_DNA"/>
</dbReference>
<dbReference type="RefSeq" id="WP_202882432.1">
    <property type="nucleotide sequence ID" value="NZ_CP051461.1"/>
</dbReference>
<protein>
    <recommendedName>
        <fullName evidence="1">DUF1828 domain-containing protein</fullName>
    </recommendedName>
</protein>
<sequence length="258" mass="28355">MNATIESLRDNLCAAFCRDVAVVQRASDFAVSLPIVGRDGDHLTAYISDQTAGWRVSDMGATLMRLSYENDLSKLLTGARKKLFLAVLQEAGLTEVDGEIFIEVPADALSKGLFALGQGATRVEDLGLWTRTRVENTFNDDLRSVLLDIVGVDGFIEGYEVPGISSSENYPVDFYVKTPDIPLYVFGVQHRDKARLTTIILQHLSANNQKFNSMVVYSDVDDIPKIDAKRLMNAANDAVASINDSAVIRSKIAHRLTI</sequence>
<dbReference type="AlphaFoldDB" id="A0A6H2H8A3"/>
<reference evidence="2 3" key="1">
    <citation type="submission" date="2020-04" db="EMBL/GenBank/DDBJ databases">
        <title>Complete genome of a Psychrophilic, Marine, Gas Vacuolate Bacterium Polaromonas vacuolata KCTC 22033T.</title>
        <authorList>
            <person name="Hwang K."/>
            <person name="Kim K.M."/>
        </authorList>
    </citation>
    <scope>NUCLEOTIDE SEQUENCE [LARGE SCALE GENOMIC DNA]</scope>
    <source>
        <strain evidence="2 3">KCTC 22033</strain>
    </source>
</reference>
<keyword evidence="3" id="KW-1185">Reference proteome</keyword>
<evidence type="ECO:0000313" key="3">
    <source>
        <dbReference type="Proteomes" id="UP000502041"/>
    </source>
</evidence>
<accession>A0A6H2H8A3</accession>
<dbReference type="Proteomes" id="UP000502041">
    <property type="component" value="Chromosome"/>
</dbReference>
<evidence type="ECO:0000313" key="2">
    <source>
        <dbReference type="EMBL" id="QJC56112.1"/>
    </source>
</evidence>